<gene>
    <name evidence="1" type="primary">AVEN_126942_1</name>
    <name evidence="1" type="ORF">NPIL_24721</name>
</gene>
<proteinExistence type="predicted"/>
<accession>A0A8X6P2Q3</accession>
<protein>
    <submittedName>
        <fullName evidence="1">DUF1758 domain-containing protein</fullName>
    </submittedName>
</protein>
<keyword evidence="2" id="KW-1185">Reference proteome</keyword>
<sequence length="132" mass="15333">MAEKRNLERFKKQRTIHREQVTKLISKITNHLSKPDVEIDEVEGLLVQLQTKDEQLKSLDDKIENVLDIADIESEIEKIDEYNEIIVFNSVKLKNKIKLLQSVTEQETSNVLQNPENISKPNTNAKLLKLKI</sequence>
<reference evidence="1" key="1">
    <citation type="submission" date="2020-08" db="EMBL/GenBank/DDBJ databases">
        <title>Multicomponent nature underlies the extraordinary mechanical properties of spider dragline silk.</title>
        <authorList>
            <person name="Kono N."/>
            <person name="Nakamura H."/>
            <person name="Mori M."/>
            <person name="Yoshida Y."/>
            <person name="Ohtoshi R."/>
            <person name="Malay A.D."/>
            <person name="Moran D.A.P."/>
            <person name="Tomita M."/>
            <person name="Numata K."/>
            <person name="Arakawa K."/>
        </authorList>
    </citation>
    <scope>NUCLEOTIDE SEQUENCE</scope>
</reference>
<organism evidence="1 2">
    <name type="scientific">Nephila pilipes</name>
    <name type="common">Giant wood spider</name>
    <name type="synonym">Nephila maculata</name>
    <dbReference type="NCBI Taxonomy" id="299642"/>
    <lineage>
        <taxon>Eukaryota</taxon>
        <taxon>Metazoa</taxon>
        <taxon>Ecdysozoa</taxon>
        <taxon>Arthropoda</taxon>
        <taxon>Chelicerata</taxon>
        <taxon>Arachnida</taxon>
        <taxon>Araneae</taxon>
        <taxon>Araneomorphae</taxon>
        <taxon>Entelegynae</taxon>
        <taxon>Araneoidea</taxon>
        <taxon>Nephilidae</taxon>
        <taxon>Nephila</taxon>
    </lineage>
</organism>
<name>A0A8X6P2Q3_NEPPI</name>
<dbReference type="EMBL" id="BMAW01110891">
    <property type="protein sequence ID" value="GFT45313.1"/>
    <property type="molecule type" value="Genomic_DNA"/>
</dbReference>
<dbReference type="AlphaFoldDB" id="A0A8X6P2Q3"/>
<comment type="caution">
    <text evidence="1">The sequence shown here is derived from an EMBL/GenBank/DDBJ whole genome shotgun (WGS) entry which is preliminary data.</text>
</comment>
<evidence type="ECO:0000313" key="1">
    <source>
        <dbReference type="EMBL" id="GFT45313.1"/>
    </source>
</evidence>
<dbReference type="Proteomes" id="UP000887013">
    <property type="component" value="Unassembled WGS sequence"/>
</dbReference>
<dbReference type="OrthoDB" id="6444012at2759"/>
<evidence type="ECO:0000313" key="2">
    <source>
        <dbReference type="Proteomes" id="UP000887013"/>
    </source>
</evidence>